<protein>
    <submittedName>
        <fullName evidence="1">Uncharacterized protein</fullName>
    </submittedName>
</protein>
<organism evidence="1">
    <name type="scientific">Siphoviridae sp. ctsTb19</name>
    <dbReference type="NCBI Taxonomy" id="2827958"/>
    <lineage>
        <taxon>Viruses</taxon>
        <taxon>Duplodnaviria</taxon>
        <taxon>Heunggongvirae</taxon>
        <taxon>Uroviricota</taxon>
        <taxon>Caudoviricetes</taxon>
    </lineage>
</organism>
<reference evidence="1" key="1">
    <citation type="journal article" date="2021" name="Proc. Natl. Acad. Sci. U.S.A.">
        <title>A Catalog of Tens of Thousands of Viruses from Human Metagenomes Reveals Hidden Associations with Chronic Diseases.</title>
        <authorList>
            <person name="Tisza M.J."/>
            <person name="Buck C.B."/>
        </authorList>
    </citation>
    <scope>NUCLEOTIDE SEQUENCE</scope>
    <source>
        <strain evidence="1">CtsTb19</strain>
    </source>
</reference>
<proteinExistence type="predicted"/>
<evidence type="ECO:0000313" key="1">
    <source>
        <dbReference type="EMBL" id="DAF54101.1"/>
    </source>
</evidence>
<dbReference type="EMBL" id="BK032672">
    <property type="protein sequence ID" value="DAF54101.1"/>
    <property type="molecule type" value="Genomic_DNA"/>
</dbReference>
<name>A0A8S5SST1_9CAUD</name>
<sequence>MIKEYRDILFESGAVNKLNKDIKNNPEVNFKIVGYNVVPQKFGPDCRYILVDWEKEILEDSATKVSTIPESEVNTNTDPQVSEFVSKRFNLPDDH</sequence>
<accession>A0A8S5SST1</accession>